<dbReference type="PANTHER" id="PTHR40076">
    <property type="entry name" value="MEMBRANE PROTEIN-RELATED"/>
    <property type="match status" value="1"/>
</dbReference>
<dbReference type="PANTHER" id="PTHR40076:SF1">
    <property type="entry name" value="MEMBRANE PROTEIN"/>
    <property type="match status" value="1"/>
</dbReference>
<feature type="transmembrane region" description="Helical" evidence="1">
    <location>
        <begin position="21"/>
        <end position="44"/>
    </location>
</feature>
<feature type="transmembrane region" description="Helical" evidence="1">
    <location>
        <begin position="50"/>
        <end position="73"/>
    </location>
</feature>
<evidence type="ECO:0000256" key="1">
    <source>
        <dbReference type="SAM" id="Phobius"/>
    </source>
</evidence>
<sequence length="198" mass="22024">MLVQKSAAVLRAEARMSLEGKWLSMAAFTFVYLSLCLGISYVPLIFPPSYFLTTVVLAVQVFVLIPFQMGYMAMVRQAQNSTPDLTALFLLFNPGSTPDLTALFLLFNPVYYLRIIGTCLLMGLFVILWSLLLIVPGIIAAFRYSQAFWIILQDPSCGCNEALDRSSAMMIGNKWKLFCLELSFIGWAILAVCTFGIG</sequence>
<organism evidence="2 3">
    <name type="scientific">Kipferlia bialata</name>
    <dbReference type="NCBI Taxonomy" id="797122"/>
    <lineage>
        <taxon>Eukaryota</taxon>
        <taxon>Metamonada</taxon>
        <taxon>Carpediemonas-like organisms</taxon>
        <taxon>Kipferlia</taxon>
    </lineage>
</organism>
<gene>
    <name evidence="2" type="ORF">KIPB_009918</name>
</gene>
<protein>
    <recommendedName>
        <fullName evidence="4">DUF975 family protein</fullName>
    </recommendedName>
</protein>
<feature type="transmembrane region" description="Helical" evidence="1">
    <location>
        <begin position="85"/>
        <end position="107"/>
    </location>
</feature>
<name>A0A9K3D4Z8_9EUKA</name>
<evidence type="ECO:0000313" key="2">
    <source>
        <dbReference type="EMBL" id="GIQ87805.1"/>
    </source>
</evidence>
<evidence type="ECO:0000313" key="3">
    <source>
        <dbReference type="Proteomes" id="UP000265618"/>
    </source>
</evidence>
<keyword evidence="1" id="KW-0472">Membrane</keyword>
<keyword evidence="1" id="KW-0812">Transmembrane</keyword>
<feature type="transmembrane region" description="Helical" evidence="1">
    <location>
        <begin position="175"/>
        <end position="197"/>
    </location>
</feature>
<feature type="non-terminal residue" evidence="2">
    <location>
        <position position="1"/>
    </location>
</feature>
<dbReference type="InterPro" id="IPR010380">
    <property type="entry name" value="DUF975"/>
</dbReference>
<reference evidence="2 3" key="1">
    <citation type="journal article" date="2018" name="PLoS ONE">
        <title>The draft genome of Kipferlia bialata reveals reductive genome evolution in fornicate parasites.</title>
        <authorList>
            <person name="Tanifuji G."/>
            <person name="Takabayashi S."/>
            <person name="Kume K."/>
            <person name="Takagi M."/>
            <person name="Nakayama T."/>
            <person name="Kamikawa R."/>
            <person name="Inagaki Y."/>
            <person name="Hashimoto T."/>
        </authorList>
    </citation>
    <scope>NUCLEOTIDE SEQUENCE [LARGE SCALE GENOMIC DNA]</scope>
    <source>
        <strain evidence="2">NY0173</strain>
    </source>
</reference>
<keyword evidence="3" id="KW-1185">Reference proteome</keyword>
<evidence type="ECO:0008006" key="4">
    <source>
        <dbReference type="Google" id="ProtNLM"/>
    </source>
</evidence>
<dbReference type="EMBL" id="BDIP01003511">
    <property type="protein sequence ID" value="GIQ87805.1"/>
    <property type="molecule type" value="Genomic_DNA"/>
</dbReference>
<dbReference type="Pfam" id="PF06161">
    <property type="entry name" value="DUF975"/>
    <property type="match status" value="1"/>
</dbReference>
<comment type="caution">
    <text evidence="2">The sequence shown here is derived from an EMBL/GenBank/DDBJ whole genome shotgun (WGS) entry which is preliminary data.</text>
</comment>
<dbReference type="AlphaFoldDB" id="A0A9K3D4Z8"/>
<feature type="transmembrane region" description="Helical" evidence="1">
    <location>
        <begin position="113"/>
        <end position="142"/>
    </location>
</feature>
<proteinExistence type="predicted"/>
<keyword evidence="1" id="KW-1133">Transmembrane helix</keyword>
<accession>A0A9K3D4Z8</accession>
<dbReference type="Proteomes" id="UP000265618">
    <property type="component" value="Unassembled WGS sequence"/>
</dbReference>